<dbReference type="Gene3D" id="3.10.450.50">
    <property type="match status" value="1"/>
</dbReference>
<dbReference type="STRING" id="1072685.IX83_08450"/>
<dbReference type="AlphaFoldDB" id="A0A077DIP1"/>
<evidence type="ECO:0000313" key="3">
    <source>
        <dbReference type="Proteomes" id="UP000028945"/>
    </source>
</evidence>
<dbReference type="RefSeq" id="WP_038501256.1">
    <property type="nucleotide sequence ID" value="NZ_AFWK01000097.1"/>
</dbReference>
<feature type="signal peptide" evidence="1">
    <location>
        <begin position="1"/>
        <end position="21"/>
    </location>
</feature>
<organism evidence="2 3">
    <name type="scientific">Basilea psittacipulmonis DSM 24701</name>
    <dbReference type="NCBI Taxonomy" id="1072685"/>
    <lineage>
        <taxon>Bacteria</taxon>
        <taxon>Pseudomonadati</taxon>
        <taxon>Pseudomonadota</taxon>
        <taxon>Betaproteobacteria</taxon>
        <taxon>Burkholderiales</taxon>
        <taxon>Alcaligenaceae</taxon>
        <taxon>Basilea</taxon>
    </lineage>
</organism>
<dbReference type="HOGENOM" id="CLU_094502_3_1_4"/>
<dbReference type="InterPro" id="IPR008869">
    <property type="entry name" value="MlaC/ttg2D"/>
</dbReference>
<dbReference type="eggNOG" id="COG2854">
    <property type="taxonomic scope" value="Bacteria"/>
</dbReference>
<dbReference type="PANTHER" id="PTHR36573">
    <property type="entry name" value="INTERMEMBRANE PHOSPHOLIPID TRANSPORT SYSTEM BINDING PROTEIN MLAC"/>
    <property type="match status" value="1"/>
</dbReference>
<dbReference type="Gene3D" id="1.10.10.640">
    <property type="entry name" value="phospholipid-binding protein"/>
    <property type="match status" value="1"/>
</dbReference>
<dbReference type="PANTHER" id="PTHR36573:SF1">
    <property type="entry name" value="INTERMEMBRANE PHOSPHOLIPID TRANSPORT SYSTEM BINDING PROTEIN MLAC"/>
    <property type="match status" value="1"/>
</dbReference>
<dbReference type="PIRSF" id="PIRSF004649">
    <property type="entry name" value="MlaC"/>
    <property type="match status" value="1"/>
</dbReference>
<keyword evidence="1" id="KW-0732">Signal</keyword>
<proteinExistence type="predicted"/>
<feature type="chain" id="PRO_5001717533" evidence="1">
    <location>
        <begin position="22"/>
        <end position="197"/>
    </location>
</feature>
<keyword evidence="3" id="KW-1185">Reference proteome</keyword>
<accession>A0A077DIP1</accession>
<evidence type="ECO:0000313" key="2">
    <source>
        <dbReference type="EMBL" id="AIL33327.1"/>
    </source>
</evidence>
<dbReference type="Proteomes" id="UP000028945">
    <property type="component" value="Chromosome"/>
</dbReference>
<dbReference type="Pfam" id="PF05494">
    <property type="entry name" value="MlaC"/>
    <property type="match status" value="1"/>
</dbReference>
<name>A0A077DIP1_9BURK</name>
<protein>
    <submittedName>
        <fullName evidence="2">ABC transporter</fullName>
    </submittedName>
</protein>
<dbReference type="KEGG" id="bpsi:IX83_08450"/>
<reference evidence="2 3" key="1">
    <citation type="journal article" date="2014" name="BMC Genomics">
        <title>A genomic perspective on a new bacterial genus and species from the Alcaligenaceae family, Basilea psittacipulmonis.</title>
        <authorList>
            <person name="Whiteson K.L."/>
            <person name="Hernandez D."/>
            <person name="Lazarevic V."/>
            <person name="Gaia N."/>
            <person name="Farinelli L."/>
            <person name="Francois P."/>
            <person name="Pilo P."/>
            <person name="Frey J."/>
            <person name="Schrenzel J."/>
        </authorList>
    </citation>
    <scope>NUCLEOTIDE SEQUENCE [LARGE SCALE GENOMIC DNA]</scope>
    <source>
        <strain evidence="2 3">DSM 24701</strain>
    </source>
</reference>
<evidence type="ECO:0000256" key="1">
    <source>
        <dbReference type="SAM" id="SignalP"/>
    </source>
</evidence>
<dbReference type="EMBL" id="CP009238">
    <property type="protein sequence ID" value="AIL33327.1"/>
    <property type="molecule type" value="Genomic_DNA"/>
</dbReference>
<gene>
    <name evidence="2" type="ORF">IX83_08450</name>
</gene>
<dbReference type="OrthoDB" id="9798905at2"/>
<sequence length="197" mass="22177">MKLLKTFLTMCCLCIASQAWSLPNPNDFIEKIANQTLKAILENDSAHAGNIEGIQEVVNQYVMPYVDMNRATRLAVGAPWRQATDAQKKALVDGFSMTLMQTYSGAFKAVDKDTKITMLPFRGDPKAKDVVVSSVLENLTNRIRVDYRMIQTNDSWLVYDLAVEGIWLIQNYRNQFAGEISRHGIDGLVEALSKKKQ</sequence>